<dbReference type="Proteomes" id="UP001304683">
    <property type="component" value="Chromosome"/>
</dbReference>
<dbReference type="SUPFAM" id="SSF54106">
    <property type="entry name" value="LysM domain"/>
    <property type="match status" value="1"/>
</dbReference>
<evidence type="ECO:0000259" key="3">
    <source>
        <dbReference type="PROSITE" id="PS51782"/>
    </source>
</evidence>
<dbReference type="CDD" id="cd00118">
    <property type="entry name" value="LysM"/>
    <property type="match status" value="1"/>
</dbReference>
<feature type="compositionally biased region" description="Gly residues" evidence="1">
    <location>
        <begin position="182"/>
        <end position="206"/>
    </location>
</feature>
<feature type="compositionally biased region" description="Low complexity" evidence="1">
    <location>
        <begin position="1"/>
        <end position="32"/>
    </location>
</feature>
<dbReference type="Gene3D" id="3.20.20.370">
    <property type="entry name" value="Glycoside hydrolase/deacetylase"/>
    <property type="match status" value="1"/>
</dbReference>
<dbReference type="InterPro" id="IPR011330">
    <property type="entry name" value="Glyco_hydro/deAcase_b/a-brl"/>
</dbReference>
<dbReference type="PROSITE" id="PS51677">
    <property type="entry name" value="NODB"/>
    <property type="match status" value="1"/>
</dbReference>
<dbReference type="RefSeq" id="WP_318751469.1">
    <property type="nucleotide sequence ID" value="NZ_CP132508.1"/>
</dbReference>
<reference evidence="4 5" key="1">
    <citation type="submission" date="2023-08" db="EMBL/GenBank/DDBJ databases">
        <title>Genome sequence of Thermaerobacter compostii strain Ins1, a spore-forming filamentous bacterium isolated from a deep geothermal reservoir.</title>
        <authorList>
            <person name="Bregnard D."/>
            <person name="Gonzalez D."/>
            <person name="Junier P."/>
        </authorList>
    </citation>
    <scope>NUCLEOTIDE SEQUENCE [LARGE SCALE GENOMIC DNA]</scope>
    <source>
        <strain evidence="4 5">Ins1</strain>
    </source>
</reference>
<dbReference type="PROSITE" id="PS51782">
    <property type="entry name" value="LYSM"/>
    <property type="match status" value="1"/>
</dbReference>
<feature type="compositionally biased region" description="Gly residues" evidence="1">
    <location>
        <begin position="223"/>
        <end position="233"/>
    </location>
</feature>
<dbReference type="CDD" id="cd10917">
    <property type="entry name" value="CE4_NodB_like_6s_7s"/>
    <property type="match status" value="1"/>
</dbReference>
<name>A0ABZ0QRF2_9FIRM</name>
<keyword evidence="5" id="KW-1185">Reference proteome</keyword>
<gene>
    <name evidence="4" type="ORF">Q5761_05365</name>
</gene>
<accession>A0ABZ0QRF2</accession>
<dbReference type="PANTHER" id="PTHR10587">
    <property type="entry name" value="GLYCOSYL TRANSFERASE-RELATED"/>
    <property type="match status" value="1"/>
</dbReference>
<dbReference type="SMART" id="SM00257">
    <property type="entry name" value="LysM"/>
    <property type="match status" value="1"/>
</dbReference>
<dbReference type="InterPro" id="IPR018392">
    <property type="entry name" value="LysM"/>
</dbReference>
<feature type="region of interest" description="Disordered" evidence="1">
    <location>
        <begin position="1"/>
        <end position="61"/>
    </location>
</feature>
<evidence type="ECO:0000313" key="4">
    <source>
        <dbReference type="EMBL" id="WPD20069.1"/>
    </source>
</evidence>
<dbReference type="InterPro" id="IPR050248">
    <property type="entry name" value="Polysacc_deacetylase_ArnD"/>
</dbReference>
<evidence type="ECO:0000259" key="2">
    <source>
        <dbReference type="PROSITE" id="PS51677"/>
    </source>
</evidence>
<dbReference type="InterPro" id="IPR036779">
    <property type="entry name" value="LysM_dom_sf"/>
</dbReference>
<feature type="domain" description="NodB homology" evidence="2">
    <location>
        <begin position="248"/>
        <end position="426"/>
    </location>
</feature>
<organism evidence="4 5">
    <name type="scientific">Thermaerobacter composti</name>
    <dbReference type="NCBI Taxonomy" id="554949"/>
    <lineage>
        <taxon>Bacteria</taxon>
        <taxon>Bacillati</taxon>
        <taxon>Bacillota</taxon>
        <taxon>Clostridia</taxon>
        <taxon>Eubacteriales</taxon>
        <taxon>Clostridiales Family XVII. Incertae Sedis</taxon>
        <taxon>Thermaerobacter</taxon>
    </lineage>
</organism>
<evidence type="ECO:0000256" key="1">
    <source>
        <dbReference type="SAM" id="MobiDB-lite"/>
    </source>
</evidence>
<dbReference type="PANTHER" id="PTHR10587:SF137">
    <property type="entry name" value="4-DEOXY-4-FORMAMIDO-L-ARABINOSE-PHOSPHOUNDECAPRENOL DEFORMYLASE ARND-RELATED"/>
    <property type="match status" value="1"/>
</dbReference>
<dbReference type="Pfam" id="PF01476">
    <property type="entry name" value="LysM"/>
    <property type="match status" value="1"/>
</dbReference>
<feature type="region of interest" description="Disordered" evidence="1">
    <location>
        <begin position="103"/>
        <end position="123"/>
    </location>
</feature>
<dbReference type="SUPFAM" id="SSF88713">
    <property type="entry name" value="Glycoside hydrolase/deacetylase"/>
    <property type="match status" value="1"/>
</dbReference>
<dbReference type="EMBL" id="CP132508">
    <property type="protein sequence ID" value="WPD20069.1"/>
    <property type="molecule type" value="Genomic_DNA"/>
</dbReference>
<dbReference type="InterPro" id="IPR002509">
    <property type="entry name" value="NODB_dom"/>
</dbReference>
<sequence>MITRRSAPSSPGAAQPPRARASRAGAASGTASDLREPAPSAADCPTVARRAGAPRPGGPRRAEPWIPVVVAFLIAAAAGWGAGQLWREVSATPLDVTALAAGRGTEARDAHAPAPSAAAGRRPDAVLAAQPTVHVVQRGETLYRIARRYGVSVQELARLNGLDDPARIRAGQRLRIPARAPGAGGDPPDGGAGSSGSRAGGPGGGPITNPQATAGDRTEAGASGRGSASGGAGDAARRRGAADRAGGGIVAVTFNDGPDPATWPALLDALDAAGAKATFFLEGAKMEQHPQLVQELARRGHQVENHGWSHRSPQELGAAATRAEIRRTAALIARLTGRRSLYYRPPGALRGADVFRWAHAEDHQVLLWTNIGAQDVPPQPPDQLAARVAASAYNGAILMLHATQPGTVQALPELLQRLAARGLRPVTVDELLAALAASAEPAGRAAHGAAGGAAGAGGT</sequence>
<dbReference type="Gene3D" id="3.10.350.10">
    <property type="entry name" value="LysM domain"/>
    <property type="match status" value="1"/>
</dbReference>
<feature type="domain" description="LysM" evidence="3">
    <location>
        <begin position="132"/>
        <end position="176"/>
    </location>
</feature>
<dbReference type="Pfam" id="PF01522">
    <property type="entry name" value="Polysacc_deac_1"/>
    <property type="match status" value="1"/>
</dbReference>
<evidence type="ECO:0000313" key="5">
    <source>
        <dbReference type="Proteomes" id="UP001304683"/>
    </source>
</evidence>
<proteinExistence type="predicted"/>
<protein>
    <submittedName>
        <fullName evidence="4">Polysaccharide deacetylase family protein</fullName>
    </submittedName>
</protein>
<feature type="region of interest" description="Disordered" evidence="1">
    <location>
        <begin position="172"/>
        <end position="243"/>
    </location>
</feature>